<name>A0A166CRP8_9AGAM</name>
<dbReference type="PROSITE" id="PS51257">
    <property type="entry name" value="PROKAR_LIPOPROTEIN"/>
    <property type="match status" value="1"/>
</dbReference>
<reference evidence="1 2" key="1">
    <citation type="journal article" date="2016" name="Mol. Biol. Evol.">
        <title>Comparative Genomics of Early-Diverging Mushroom-Forming Fungi Provides Insights into the Origins of Lignocellulose Decay Capabilities.</title>
        <authorList>
            <person name="Nagy L.G."/>
            <person name="Riley R."/>
            <person name="Tritt A."/>
            <person name="Adam C."/>
            <person name="Daum C."/>
            <person name="Floudas D."/>
            <person name="Sun H."/>
            <person name="Yadav J.S."/>
            <person name="Pangilinan J."/>
            <person name="Larsson K.H."/>
            <person name="Matsuura K."/>
            <person name="Barry K."/>
            <person name="Labutti K."/>
            <person name="Kuo R."/>
            <person name="Ohm R.A."/>
            <person name="Bhattacharya S.S."/>
            <person name="Shirouzu T."/>
            <person name="Yoshinaga Y."/>
            <person name="Martin F.M."/>
            <person name="Grigoriev I.V."/>
            <person name="Hibbett D.S."/>
        </authorList>
    </citation>
    <scope>NUCLEOTIDE SEQUENCE [LARGE SCALE GENOMIC DNA]</scope>
    <source>
        <strain evidence="1 2">CBS 109695</strain>
    </source>
</reference>
<sequence length="82" mass="9086">MRRAGLAAQILLKTAAIFRRKCIGAPPVIGFTSCRRHRRCQCVLQASSPAPVLESAGLDSRPLWLCSCDLKSYLDDTHNLFI</sequence>
<protein>
    <submittedName>
        <fullName evidence="1">Uncharacterized protein</fullName>
    </submittedName>
</protein>
<evidence type="ECO:0000313" key="1">
    <source>
        <dbReference type="EMBL" id="KZP13935.1"/>
    </source>
</evidence>
<evidence type="ECO:0000313" key="2">
    <source>
        <dbReference type="Proteomes" id="UP000076532"/>
    </source>
</evidence>
<proteinExistence type="predicted"/>
<accession>A0A166CRP8</accession>
<dbReference type="AlphaFoldDB" id="A0A166CRP8"/>
<dbReference type="Proteomes" id="UP000076532">
    <property type="component" value="Unassembled WGS sequence"/>
</dbReference>
<organism evidence="1 2">
    <name type="scientific">Athelia psychrophila</name>
    <dbReference type="NCBI Taxonomy" id="1759441"/>
    <lineage>
        <taxon>Eukaryota</taxon>
        <taxon>Fungi</taxon>
        <taxon>Dikarya</taxon>
        <taxon>Basidiomycota</taxon>
        <taxon>Agaricomycotina</taxon>
        <taxon>Agaricomycetes</taxon>
        <taxon>Agaricomycetidae</taxon>
        <taxon>Atheliales</taxon>
        <taxon>Atheliaceae</taxon>
        <taxon>Athelia</taxon>
    </lineage>
</organism>
<gene>
    <name evidence="1" type="ORF">FIBSPDRAFT_868802</name>
</gene>
<keyword evidence="2" id="KW-1185">Reference proteome</keyword>
<dbReference type="EMBL" id="KV417625">
    <property type="protein sequence ID" value="KZP13935.1"/>
    <property type="molecule type" value="Genomic_DNA"/>
</dbReference>